<dbReference type="EMBL" id="AMZH03003197">
    <property type="protein sequence ID" value="RRT73086.1"/>
    <property type="molecule type" value="Genomic_DNA"/>
</dbReference>
<evidence type="ECO:0000313" key="2">
    <source>
        <dbReference type="EMBL" id="RRT73086.1"/>
    </source>
</evidence>
<name>A0A427AA49_ENSVE</name>
<evidence type="ECO:0000256" key="1">
    <source>
        <dbReference type="SAM" id="MobiDB-lite"/>
    </source>
</evidence>
<organism evidence="2 3">
    <name type="scientific">Ensete ventricosum</name>
    <name type="common">Abyssinian banana</name>
    <name type="synonym">Musa ensete</name>
    <dbReference type="NCBI Taxonomy" id="4639"/>
    <lineage>
        <taxon>Eukaryota</taxon>
        <taxon>Viridiplantae</taxon>
        <taxon>Streptophyta</taxon>
        <taxon>Embryophyta</taxon>
        <taxon>Tracheophyta</taxon>
        <taxon>Spermatophyta</taxon>
        <taxon>Magnoliopsida</taxon>
        <taxon>Liliopsida</taxon>
        <taxon>Zingiberales</taxon>
        <taxon>Musaceae</taxon>
        <taxon>Ensete</taxon>
    </lineage>
</organism>
<feature type="region of interest" description="Disordered" evidence="1">
    <location>
        <begin position="20"/>
        <end position="42"/>
    </location>
</feature>
<evidence type="ECO:0000313" key="3">
    <source>
        <dbReference type="Proteomes" id="UP000287651"/>
    </source>
</evidence>
<sequence length="77" mass="8155">MGGPLKQMQRLLPMEPAGMVHAASPPVQNDLPVAEESHSDLEDKHCMQEHPQAPGVGPAKKVSWQAIIGAPHSTAEG</sequence>
<comment type="caution">
    <text evidence="2">The sequence shown here is derived from an EMBL/GenBank/DDBJ whole genome shotgun (WGS) entry which is preliminary data.</text>
</comment>
<gene>
    <name evidence="2" type="ORF">B296_00009034</name>
</gene>
<dbReference type="Proteomes" id="UP000287651">
    <property type="component" value="Unassembled WGS sequence"/>
</dbReference>
<reference evidence="2 3" key="1">
    <citation type="journal article" date="2014" name="Agronomy (Basel)">
        <title>A Draft Genome Sequence for Ensete ventricosum, the Drought-Tolerant Tree Against Hunger.</title>
        <authorList>
            <person name="Harrison J."/>
            <person name="Moore K.A."/>
            <person name="Paszkiewicz K."/>
            <person name="Jones T."/>
            <person name="Grant M."/>
            <person name="Ambacheew D."/>
            <person name="Muzemil S."/>
            <person name="Studholme D.J."/>
        </authorList>
    </citation>
    <scope>NUCLEOTIDE SEQUENCE [LARGE SCALE GENOMIC DNA]</scope>
</reference>
<proteinExistence type="predicted"/>
<accession>A0A427AA49</accession>
<protein>
    <submittedName>
        <fullName evidence="2">Uncharacterized protein</fullName>
    </submittedName>
</protein>
<dbReference type="AlphaFoldDB" id="A0A427AA49"/>